<comment type="caution">
    <text evidence="3">The sequence shown here is derived from an EMBL/GenBank/DDBJ whole genome shotgun (WGS) entry which is preliminary data.</text>
</comment>
<organism evidence="3 4">
    <name type="scientific">Fusarium gaditjirri</name>
    <dbReference type="NCBI Taxonomy" id="282569"/>
    <lineage>
        <taxon>Eukaryota</taxon>
        <taxon>Fungi</taxon>
        <taxon>Dikarya</taxon>
        <taxon>Ascomycota</taxon>
        <taxon>Pezizomycotina</taxon>
        <taxon>Sordariomycetes</taxon>
        <taxon>Hypocreomycetidae</taxon>
        <taxon>Hypocreales</taxon>
        <taxon>Nectriaceae</taxon>
        <taxon>Fusarium</taxon>
        <taxon>Fusarium nisikadoi species complex</taxon>
    </lineage>
</organism>
<reference evidence="3" key="1">
    <citation type="journal article" date="2020" name="BMC Genomics">
        <title>Correction to: Identification and distribution of gene clusters required for synthesis of sphingolipid metabolism inhibitors in diverse species of the filamentous fungus Fusarium.</title>
        <authorList>
            <person name="Kim H.S."/>
            <person name="Lohmar J.M."/>
            <person name="Busman M."/>
            <person name="Brown D.W."/>
            <person name="Naumann T.A."/>
            <person name="Divon H.H."/>
            <person name="Lysoe E."/>
            <person name="Uhlig S."/>
            <person name="Proctor R.H."/>
        </authorList>
    </citation>
    <scope>NUCLEOTIDE SEQUENCE</scope>
    <source>
        <strain evidence="3">NRRL 45417</strain>
    </source>
</reference>
<dbReference type="SUPFAM" id="SSF81383">
    <property type="entry name" value="F-box domain"/>
    <property type="match status" value="1"/>
</dbReference>
<protein>
    <recommendedName>
        <fullName evidence="2">F-box domain-containing protein</fullName>
    </recommendedName>
</protein>
<dbReference type="CDD" id="cd09917">
    <property type="entry name" value="F-box_SF"/>
    <property type="match status" value="1"/>
</dbReference>
<reference evidence="3" key="2">
    <citation type="submission" date="2020-05" db="EMBL/GenBank/DDBJ databases">
        <authorList>
            <person name="Kim H.-S."/>
            <person name="Proctor R.H."/>
            <person name="Brown D.W."/>
        </authorList>
    </citation>
    <scope>NUCLEOTIDE SEQUENCE</scope>
    <source>
        <strain evidence="3">NRRL 45417</strain>
    </source>
</reference>
<evidence type="ECO:0000313" key="3">
    <source>
        <dbReference type="EMBL" id="KAF4947174.1"/>
    </source>
</evidence>
<evidence type="ECO:0000313" key="4">
    <source>
        <dbReference type="Proteomes" id="UP000604273"/>
    </source>
</evidence>
<name>A0A8H4SXA8_9HYPO</name>
<evidence type="ECO:0000256" key="1">
    <source>
        <dbReference type="SAM" id="MobiDB-lite"/>
    </source>
</evidence>
<dbReference type="EMBL" id="JABFAI010000294">
    <property type="protein sequence ID" value="KAF4947174.1"/>
    <property type="molecule type" value="Genomic_DNA"/>
</dbReference>
<dbReference type="Pfam" id="PF12937">
    <property type="entry name" value="F-box-like"/>
    <property type="match status" value="1"/>
</dbReference>
<dbReference type="Proteomes" id="UP000604273">
    <property type="component" value="Unassembled WGS sequence"/>
</dbReference>
<feature type="domain" description="F-box" evidence="2">
    <location>
        <begin position="69"/>
        <end position="122"/>
    </location>
</feature>
<accession>A0A8H4SXA8</accession>
<dbReference type="InterPro" id="IPR036047">
    <property type="entry name" value="F-box-like_dom_sf"/>
</dbReference>
<gene>
    <name evidence="3" type="ORF">FGADI_10630</name>
</gene>
<proteinExistence type="predicted"/>
<dbReference type="OrthoDB" id="3692147at2759"/>
<dbReference type="PROSITE" id="PS50181">
    <property type="entry name" value="FBOX"/>
    <property type="match status" value="1"/>
</dbReference>
<evidence type="ECO:0000259" key="2">
    <source>
        <dbReference type="PROSITE" id="PS50181"/>
    </source>
</evidence>
<feature type="compositionally biased region" description="Basic and acidic residues" evidence="1">
    <location>
        <begin position="544"/>
        <end position="566"/>
    </location>
</feature>
<sequence>MHSGGLLEAFTKTLRDLGLRPSLEEADMDYDSQMEKRIGSWPLIPTRGISPSQFIRPQTDHVSSNLSEASRLQRLPNEILLMILSCISDPDEKPSLFAFFALRQVSRRFRRLLQVEEFITHPFFNTGCCQLCSDGLRDEHTSPICPPGGRHCFDYKFIGEIQDEIMGRALSTNGARNVHGELGDFVRSYTTCKSCQESREDRIETGYWTMCKFSPRGFRDFLHCHSCNVDHPSLCFSQDQVKLPHGRVGIANEGYIRICEHKTLTRADIQLLLPSEVPEDRPLFLTSCDHPEHKVQCNYNVDFIDQTPRVFVTNPSGFRIMLHILWQGHSGSDRSILHESAYLHRHKLNESLRKIRQNGGQLLLPQRGPNRLPEWSVISKVDHSEVVSAEEGLIKLSGGWGYMNRQRQHNTTILGPDRTACGHCRYSQSCIVVNYHKKIFFKDRGCSGATHDWFHAIDRESYVYNGPAGVPEACNNDVCCNRYVGNQDMVNLWQENINRVCEIGQDRLGDWKRMLAADEKQPYKDDRRTFELWVHEIEESEEPPAPKEQTKQTYESRDGREIEELD</sequence>
<keyword evidence="4" id="KW-1185">Reference proteome</keyword>
<dbReference type="AlphaFoldDB" id="A0A8H4SXA8"/>
<feature type="region of interest" description="Disordered" evidence="1">
    <location>
        <begin position="537"/>
        <end position="566"/>
    </location>
</feature>
<dbReference type="InterPro" id="IPR001810">
    <property type="entry name" value="F-box_dom"/>
</dbReference>